<dbReference type="PANTHER" id="PTHR42788">
    <property type="entry name" value="TAURINE IMPORT ATP-BINDING PROTEIN-RELATED"/>
    <property type="match status" value="1"/>
</dbReference>
<dbReference type="Proteomes" id="UP001156702">
    <property type="component" value="Unassembled WGS sequence"/>
</dbReference>
<comment type="similarity">
    <text evidence="1">Belongs to the ABC transporter superfamily.</text>
</comment>
<dbReference type="InterPro" id="IPR003593">
    <property type="entry name" value="AAA+_ATPase"/>
</dbReference>
<protein>
    <submittedName>
        <fullName evidence="6">ABC transporter ATP-binding protein</fullName>
    </submittedName>
</protein>
<sequence>MGKSITIDKVSRSYAGLEALVPTSIDIQPGEFLSIVGPSGCGKSTLLRIIAGLDFPTSGTLRIGGRPVSKAETDLGFVFQSPVLLEWRSVIDNILLQAEARGLPDAEYRAKAKDLLAAAGLAGFENAYPHQLSGGMSQRVSVCRALVHDPSLLLMDEPFGALDALTRDQMMVDLQSLWLRSRPTVVFVTHSIQEAVFLSDRIVVMAPRPGRVEAVLDVALPRRRRLSVRGTPEFNAIVDEILIHFERMGVIRDDAEDAA</sequence>
<dbReference type="Gene3D" id="3.40.50.300">
    <property type="entry name" value="P-loop containing nucleotide triphosphate hydrolases"/>
    <property type="match status" value="1"/>
</dbReference>
<evidence type="ECO:0000256" key="4">
    <source>
        <dbReference type="ARBA" id="ARBA00022840"/>
    </source>
</evidence>
<organism evidence="6 7">
    <name type="scientific">Shinella yambaruensis</name>
    <dbReference type="NCBI Taxonomy" id="415996"/>
    <lineage>
        <taxon>Bacteria</taxon>
        <taxon>Pseudomonadati</taxon>
        <taxon>Pseudomonadota</taxon>
        <taxon>Alphaproteobacteria</taxon>
        <taxon>Hyphomicrobiales</taxon>
        <taxon>Rhizobiaceae</taxon>
        <taxon>Shinella</taxon>
    </lineage>
</organism>
<dbReference type="CDD" id="cd03293">
    <property type="entry name" value="ABC_NrtD_SsuB_transporters"/>
    <property type="match status" value="1"/>
</dbReference>
<comment type="caution">
    <text evidence="6">The sequence shown here is derived from an EMBL/GenBank/DDBJ whole genome shotgun (WGS) entry which is preliminary data.</text>
</comment>
<dbReference type="PANTHER" id="PTHR42788:SF13">
    <property type="entry name" value="ALIPHATIC SULFONATES IMPORT ATP-BINDING PROTEIN SSUB"/>
    <property type="match status" value="1"/>
</dbReference>
<dbReference type="SMART" id="SM00382">
    <property type="entry name" value="AAA"/>
    <property type="match status" value="1"/>
</dbReference>
<proteinExistence type="inferred from homology"/>
<dbReference type="RefSeq" id="WP_244768053.1">
    <property type="nucleotide sequence ID" value="NZ_BSOP01000020.1"/>
</dbReference>
<evidence type="ECO:0000256" key="3">
    <source>
        <dbReference type="ARBA" id="ARBA00022741"/>
    </source>
</evidence>
<dbReference type="InterPro" id="IPR003439">
    <property type="entry name" value="ABC_transporter-like_ATP-bd"/>
</dbReference>
<accession>A0ABQ5ZJA0</accession>
<evidence type="ECO:0000256" key="1">
    <source>
        <dbReference type="ARBA" id="ARBA00005417"/>
    </source>
</evidence>
<dbReference type="EMBL" id="BSOP01000020">
    <property type="protein sequence ID" value="GLR51706.1"/>
    <property type="molecule type" value="Genomic_DNA"/>
</dbReference>
<dbReference type="InterPro" id="IPR027417">
    <property type="entry name" value="P-loop_NTPase"/>
</dbReference>
<gene>
    <name evidence="6" type="ORF">GCM10007923_29160</name>
</gene>
<dbReference type="PROSITE" id="PS50893">
    <property type="entry name" value="ABC_TRANSPORTER_2"/>
    <property type="match status" value="1"/>
</dbReference>
<dbReference type="InterPro" id="IPR050166">
    <property type="entry name" value="ABC_transporter_ATP-bind"/>
</dbReference>
<feature type="domain" description="ABC transporter" evidence="5">
    <location>
        <begin position="5"/>
        <end position="232"/>
    </location>
</feature>
<evidence type="ECO:0000313" key="6">
    <source>
        <dbReference type="EMBL" id="GLR51706.1"/>
    </source>
</evidence>
<dbReference type="Pfam" id="PF00005">
    <property type="entry name" value="ABC_tran"/>
    <property type="match status" value="1"/>
</dbReference>
<dbReference type="PROSITE" id="PS00211">
    <property type="entry name" value="ABC_TRANSPORTER_1"/>
    <property type="match status" value="1"/>
</dbReference>
<keyword evidence="2" id="KW-0813">Transport</keyword>
<evidence type="ECO:0000256" key="2">
    <source>
        <dbReference type="ARBA" id="ARBA00022448"/>
    </source>
</evidence>
<evidence type="ECO:0000259" key="5">
    <source>
        <dbReference type="PROSITE" id="PS50893"/>
    </source>
</evidence>
<name>A0ABQ5ZJA0_9HYPH</name>
<dbReference type="InterPro" id="IPR017871">
    <property type="entry name" value="ABC_transporter-like_CS"/>
</dbReference>
<keyword evidence="3" id="KW-0547">Nucleotide-binding</keyword>
<dbReference type="GO" id="GO:0005524">
    <property type="term" value="F:ATP binding"/>
    <property type="evidence" value="ECO:0007669"/>
    <property type="project" value="UniProtKB-KW"/>
</dbReference>
<evidence type="ECO:0000313" key="7">
    <source>
        <dbReference type="Proteomes" id="UP001156702"/>
    </source>
</evidence>
<reference evidence="7" key="1">
    <citation type="journal article" date="2019" name="Int. J. Syst. Evol. Microbiol.">
        <title>The Global Catalogue of Microorganisms (GCM) 10K type strain sequencing project: providing services to taxonomists for standard genome sequencing and annotation.</title>
        <authorList>
            <consortium name="The Broad Institute Genomics Platform"/>
            <consortium name="The Broad Institute Genome Sequencing Center for Infectious Disease"/>
            <person name="Wu L."/>
            <person name="Ma J."/>
        </authorList>
    </citation>
    <scope>NUCLEOTIDE SEQUENCE [LARGE SCALE GENOMIC DNA]</scope>
    <source>
        <strain evidence="7">NBRC 102122</strain>
    </source>
</reference>
<dbReference type="SUPFAM" id="SSF52540">
    <property type="entry name" value="P-loop containing nucleoside triphosphate hydrolases"/>
    <property type="match status" value="1"/>
</dbReference>
<keyword evidence="7" id="KW-1185">Reference proteome</keyword>
<keyword evidence="4 6" id="KW-0067">ATP-binding</keyword>